<protein>
    <submittedName>
        <fullName evidence="7">C-type cytochrome</fullName>
    </submittedName>
</protein>
<dbReference type="SUPFAM" id="SSF46626">
    <property type="entry name" value="Cytochrome c"/>
    <property type="match status" value="2"/>
</dbReference>
<evidence type="ECO:0000256" key="2">
    <source>
        <dbReference type="ARBA" id="ARBA00022723"/>
    </source>
</evidence>
<feature type="domain" description="Cytochrome c" evidence="6">
    <location>
        <begin position="28"/>
        <end position="138"/>
    </location>
</feature>
<keyword evidence="3 4" id="KW-0408">Iron</keyword>
<name>A0A839AHC4_9HYPH</name>
<dbReference type="AlphaFoldDB" id="A0A839AHC4"/>
<dbReference type="InterPro" id="IPR036909">
    <property type="entry name" value="Cyt_c-like_dom_sf"/>
</dbReference>
<dbReference type="GO" id="GO:0020037">
    <property type="term" value="F:heme binding"/>
    <property type="evidence" value="ECO:0007669"/>
    <property type="project" value="InterPro"/>
</dbReference>
<comment type="caution">
    <text evidence="7">The sequence shown here is derived from an EMBL/GenBank/DDBJ whole genome shotgun (WGS) entry which is preliminary data.</text>
</comment>
<gene>
    <name evidence="7" type="ORF">H2509_14485</name>
</gene>
<feature type="signal peptide" evidence="5">
    <location>
        <begin position="1"/>
        <end position="24"/>
    </location>
</feature>
<dbReference type="GO" id="GO:0046872">
    <property type="term" value="F:metal ion binding"/>
    <property type="evidence" value="ECO:0007669"/>
    <property type="project" value="UniProtKB-KW"/>
</dbReference>
<feature type="chain" id="PRO_5032394998" evidence="5">
    <location>
        <begin position="25"/>
        <end position="287"/>
    </location>
</feature>
<dbReference type="InterPro" id="IPR051459">
    <property type="entry name" value="Cytochrome_c-type_DH"/>
</dbReference>
<dbReference type="EMBL" id="JACFXV010000061">
    <property type="protein sequence ID" value="MBA5778334.1"/>
    <property type="molecule type" value="Genomic_DNA"/>
</dbReference>
<evidence type="ECO:0000259" key="6">
    <source>
        <dbReference type="PROSITE" id="PS51007"/>
    </source>
</evidence>
<keyword evidence="1 4" id="KW-0349">Heme</keyword>
<organism evidence="7 8">
    <name type="scientific">Stappia albiluteola</name>
    <dbReference type="NCBI Taxonomy" id="2758565"/>
    <lineage>
        <taxon>Bacteria</taxon>
        <taxon>Pseudomonadati</taxon>
        <taxon>Pseudomonadota</taxon>
        <taxon>Alphaproteobacteria</taxon>
        <taxon>Hyphomicrobiales</taxon>
        <taxon>Stappiaceae</taxon>
        <taxon>Stappia</taxon>
    </lineage>
</organism>
<evidence type="ECO:0000313" key="7">
    <source>
        <dbReference type="EMBL" id="MBA5778334.1"/>
    </source>
</evidence>
<keyword evidence="5" id="KW-0732">Signal</keyword>
<feature type="domain" description="Cytochrome c" evidence="6">
    <location>
        <begin position="171"/>
        <end position="281"/>
    </location>
</feature>
<dbReference type="Proteomes" id="UP000541109">
    <property type="component" value="Unassembled WGS sequence"/>
</dbReference>
<keyword evidence="8" id="KW-1185">Reference proteome</keyword>
<evidence type="ECO:0000256" key="1">
    <source>
        <dbReference type="ARBA" id="ARBA00022617"/>
    </source>
</evidence>
<accession>A0A839AHC4</accession>
<keyword evidence="2 4" id="KW-0479">Metal-binding</keyword>
<reference evidence="7 8" key="1">
    <citation type="submission" date="2020-07" db="EMBL/GenBank/DDBJ databases">
        <title>Stappia sp., F7233, whole genome shotgun sequencing project.</title>
        <authorList>
            <person name="Jiang S."/>
            <person name="Liu Z.W."/>
            <person name="Du Z.J."/>
        </authorList>
    </citation>
    <scope>NUCLEOTIDE SEQUENCE [LARGE SCALE GENOMIC DNA]</scope>
    <source>
        <strain evidence="7 8">F7233</strain>
    </source>
</reference>
<dbReference type="PANTHER" id="PTHR35008">
    <property type="entry name" value="BLL4482 PROTEIN-RELATED"/>
    <property type="match status" value="1"/>
</dbReference>
<sequence>MRSDYLGFSCLLSAVILQATAVLAADDDVLKRGAYLMNGPVACGNCHTPVGPNGPDLSKELAGGTPFDFPEFMAFSANITPDPETGIGSWSDDQIARAIREGIRPDGTVIGPPMPIEFYRHLSDDDLKAIVAYLRHLAVVKNEVPRSTFNIPLPPNYGPPIVSQGSPSPDDKIAYGGYLVAISHCLECHTPRGSDGHLDMKRAGAGGNSFPGPWGVSVSRNITPDLEDGIGSWSDDEIKAAITTGVRKDGTHLMPPMAFGYYANITGGDLDAIVAYLRTLPPQKTTN</sequence>
<dbReference type="Pfam" id="PF13442">
    <property type="entry name" value="Cytochrome_CBB3"/>
    <property type="match status" value="2"/>
</dbReference>
<evidence type="ECO:0000313" key="8">
    <source>
        <dbReference type="Proteomes" id="UP000541109"/>
    </source>
</evidence>
<proteinExistence type="predicted"/>
<dbReference type="RefSeq" id="WP_182166466.1">
    <property type="nucleotide sequence ID" value="NZ_JACFXV010000061.1"/>
</dbReference>
<dbReference type="GO" id="GO:0009055">
    <property type="term" value="F:electron transfer activity"/>
    <property type="evidence" value="ECO:0007669"/>
    <property type="project" value="InterPro"/>
</dbReference>
<evidence type="ECO:0000256" key="3">
    <source>
        <dbReference type="ARBA" id="ARBA00023004"/>
    </source>
</evidence>
<evidence type="ECO:0000256" key="5">
    <source>
        <dbReference type="SAM" id="SignalP"/>
    </source>
</evidence>
<dbReference type="PANTHER" id="PTHR35008:SF8">
    <property type="entry name" value="ALCOHOL DEHYDROGENASE CYTOCHROME C SUBUNIT"/>
    <property type="match status" value="1"/>
</dbReference>
<dbReference type="PROSITE" id="PS51007">
    <property type="entry name" value="CYTC"/>
    <property type="match status" value="2"/>
</dbReference>
<dbReference type="InterPro" id="IPR009056">
    <property type="entry name" value="Cyt_c-like_dom"/>
</dbReference>
<evidence type="ECO:0000256" key="4">
    <source>
        <dbReference type="PROSITE-ProRule" id="PRU00433"/>
    </source>
</evidence>
<dbReference type="Gene3D" id="1.10.760.10">
    <property type="entry name" value="Cytochrome c-like domain"/>
    <property type="match status" value="2"/>
</dbReference>